<gene>
    <name evidence="2" type="ORF">IEQ34_011115</name>
</gene>
<protein>
    <submittedName>
        <fullName evidence="2">Uncharacterized protein</fullName>
    </submittedName>
</protein>
<dbReference type="EMBL" id="JAGFBR010000010">
    <property type="protein sequence ID" value="KAH0460452.1"/>
    <property type="molecule type" value="Genomic_DNA"/>
</dbReference>
<evidence type="ECO:0000256" key="1">
    <source>
        <dbReference type="SAM" id="MobiDB-lite"/>
    </source>
</evidence>
<sequence length="71" mass="8545">MDSPERYGRVESEEDQTLHRGEKSRVFTSFGMKKYYVCLERINRRLVNILDGLELHTEHTYSEPKKWIRGK</sequence>
<accession>A0AAV7GVF0</accession>
<keyword evidence="3" id="KW-1185">Reference proteome</keyword>
<evidence type="ECO:0000313" key="3">
    <source>
        <dbReference type="Proteomes" id="UP000775213"/>
    </source>
</evidence>
<name>A0AAV7GVF0_DENCH</name>
<reference evidence="2 3" key="1">
    <citation type="journal article" date="2021" name="Hortic Res">
        <title>Chromosome-scale assembly of the Dendrobium chrysotoxum genome enhances the understanding of orchid evolution.</title>
        <authorList>
            <person name="Zhang Y."/>
            <person name="Zhang G.Q."/>
            <person name="Zhang D."/>
            <person name="Liu X.D."/>
            <person name="Xu X.Y."/>
            <person name="Sun W.H."/>
            <person name="Yu X."/>
            <person name="Zhu X."/>
            <person name="Wang Z.W."/>
            <person name="Zhao X."/>
            <person name="Zhong W.Y."/>
            <person name="Chen H."/>
            <person name="Yin W.L."/>
            <person name="Huang T."/>
            <person name="Niu S.C."/>
            <person name="Liu Z.J."/>
        </authorList>
    </citation>
    <scope>NUCLEOTIDE SEQUENCE [LARGE SCALE GENOMIC DNA]</scope>
    <source>
        <strain evidence="2">Lindl</strain>
    </source>
</reference>
<organism evidence="2 3">
    <name type="scientific">Dendrobium chrysotoxum</name>
    <name type="common">Orchid</name>
    <dbReference type="NCBI Taxonomy" id="161865"/>
    <lineage>
        <taxon>Eukaryota</taxon>
        <taxon>Viridiplantae</taxon>
        <taxon>Streptophyta</taxon>
        <taxon>Embryophyta</taxon>
        <taxon>Tracheophyta</taxon>
        <taxon>Spermatophyta</taxon>
        <taxon>Magnoliopsida</taxon>
        <taxon>Liliopsida</taxon>
        <taxon>Asparagales</taxon>
        <taxon>Orchidaceae</taxon>
        <taxon>Epidendroideae</taxon>
        <taxon>Malaxideae</taxon>
        <taxon>Dendrobiinae</taxon>
        <taxon>Dendrobium</taxon>
    </lineage>
</organism>
<proteinExistence type="predicted"/>
<dbReference type="AlphaFoldDB" id="A0AAV7GVF0"/>
<feature type="region of interest" description="Disordered" evidence="1">
    <location>
        <begin position="1"/>
        <end position="20"/>
    </location>
</feature>
<evidence type="ECO:0000313" key="2">
    <source>
        <dbReference type="EMBL" id="KAH0460452.1"/>
    </source>
</evidence>
<comment type="caution">
    <text evidence="2">The sequence shown here is derived from an EMBL/GenBank/DDBJ whole genome shotgun (WGS) entry which is preliminary data.</text>
</comment>
<dbReference type="Proteomes" id="UP000775213">
    <property type="component" value="Unassembled WGS sequence"/>
</dbReference>